<name>A0A1I2CC31_9BACT</name>
<dbReference type="Proteomes" id="UP000199400">
    <property type="component" value="Unassembled WGS sequence"/>
</dbReference>
<dbReference type="EMBL" id="FOMX01000017">
    <property type="protein sequence ID" value="SFE65876.1"/>
    <property type="molecule type" value="Genomic_DNA"/>
</dbReference>
<evidence type="ECO:0000313" key="3">
    <source>
        <dbReference type="EMBL" id="SFE65876.1"/>
    </source>
</evidence>
<evidence type="ECO:0000256" key="2">
    <source>
        <dbReference type="SAM" id="SignalP"/>
    </source>
</evidence>
<organism evidence="3 4">
    <name type="scientific">Nannocystis exedens</name>
    <dbReference type="NCBI Taxonomy" id="54"/>
    <lineage>
        <taxon>Bacteria</taxon>
        <taxon>Pseudomonadati</taxon>
        <taxon>Myxococcota</taxon>
        <taxon>Polyangia</taxon>
        <taxon>Nannocystales</taxon>
        <taxon>Nannocystaceae</taxon>
        <taxon>Nannocystis</taxon>
    </lineage>
</organism>
<accession>A0A1I2CC31</accession>
<feature type="chain" id="PRO_5011554898" evidence="2">
    <location>
        <begin position="21"/>
        <end position="191"/>
    </location>
</feature>
<feature type="compositionally biased region" description="Low complexity" evidence="1">
    <location>
        <begin position="51"/>
        <end position="109"/>
    </location>
</feature>
<protein>
    <submittedName>
        <fullName evidence="3">Uncharacterized protein</fullName>
    </submittedName>
</protein>
<feature type="signal peptide" evidence="2">
    <location>
        <begin position="1"/>
        <end position="20"/>
    </location>
</feature>
<keyword evidence="2" id="KW-0732">Signal</keyword>
<keyword evidence="4" id="KW-1185">Reference proteome</keyword>
<evidence type="ECO:0000256" key="1">
    <source>
        <dbReference type="SAM" id="MobiDB-lite"/>
    </source>
</evidence>
<evidence type="ECO:0000313" key="4">
    <source>
        <dbReference type="Proteomes" id="UP000199400"/>
    </source>
</evidence>
<dbReference type="AlphaFoldDB" id="A0A1I2CC31"/>
<gene>
    <name evidence="3" type="ORF">SAMN02745121_05050</name>
</gene>
<feature type="region of interest" description="Disordered" evidence="1">
    <location>
        <begin position="38"/>
        <end position="109"/>
    </location>
</feature>
<proteinExistence type="predicted"/>
<feature type="compositionally biased region" description="Polar residues" evidence="1">
    <location>
        <begin position="38"/>
        <end position="50"/>
    </location>
</feature>
<dbReference type="PROSITE" id="PS51257">
    <property type="entry name" value="PROKAR_LIPOPROTEIN"/>
    <property type="match status" value="1"/>
</dbReference>
<reference evidence="4" key="1">
    <citation type="submission" date="2016-10" db="EMBL/GenBank/DDBJ databases">
        <authorList>
            <person name="Varghese N."/>
            <person name="Submissions S."/>
        </authorList>
    </citation>
    <scope>NUCLEOTIDE SEQUENCE [LARGE SCALE GENOMIC DNA]</scope>
    <source>
        <strain evidence="4">ATCC 25963</strain>
    </source>
</reference>
<sequence length="191" mass="19060">MFAPVRYVPPMHLFKMTLGAALVAGSLSGCVINTGGTDTNITSLGSETNLTTETAGTTDTTDGTAGTETTDGTATETAGTTDTTDGTATTTPTTTAPTTTDATTTTTAGTTDTTTGGGLCGWSASDNYYSCGFEGEDPAGVHPIACPANLVEGDPCADSGLTGEGCCDADGNNWYCGEEMGMQIVVLSPCT</sequence>